<organism evidence="2 3">
    <name type="scientific">Bauldia litoralis</name>
    <dbReference type="NCBI Taxonomy" id="665467"/>
    <lineage>
        <taxon>Bacteria</taxon>
        <taxon>Pseudomonadati</taxon>
        <taxon>Pseudomonadota</taxon>
        <taxon>Alphaproteobacteria</taxon>
        <taxon>Hyphomicrobiales</taxon>
        <taxon>Kaistiaceae</taxon>
        <taxon>Bauldia</taxon>
    </lineage>
</organism>
<evidence type="ECO:0000313" key="2">
    <source>
        <dbReference type="EMBL" id="SDB12390.1"/>
    </source>
</evidence>
<name>A0A1G6AVI5_9HYPH</name>
<dbReference type="RefSeq" id="WP_090875056.1">
    <property type="nucleotide sequence ID" value="NZ_FMXQ01000002.1"/>
</dbReference>
<feature type="chain" id="PRO_5011488958" description="DUF1849 family protein" evidence="1">
    <location>
        <begin position="22"/>
        <end position="274"/>
    </location>
</feature>
<dbReference type="InterPro" id="IPR015000">
    <property type="entry name" value="EipB-like"/>
</dbReference>
<dbReference type="Proteomes" id="UP000199071">
    <property type="component" value="Unassembled WGS sequence"/>
</dbReference>
<sequence>MKTALGLTMAVALASACPAMAAPKMVTGAVVYDLTLEDKGGMLSGVTGSMTAQMTRDCDTYWTESSLSAEFEGPTGAMTMEMSSVVSETADSLGFDILGKFASIEVDRAEGTAIRTADGVSVALSEPETGTHTVAGDVVFPLGMITGSIEAAKAGESLASFVVYDGSGHGRDVWLVSVVIGAPMEPASDEDEEALFAAGLGFADMGRWQMVFSYFPRDASGDQTPVFTSMAVVYENGFVQAASYDFGEFAIRLTLEEFSPIPPTPCPYDRNPRR</sequence>
<accession>A0A1G6AVI5</accession>
<proteinExistence type="predicted"/>
<evidence type="ECO:0000256" key="1">
    <source>
        <dbReference type="SAM" id="SignalP"/>
    </source>
</evidence>
<dbReference type="STRING" id="665467.SAMN02982931_00918"/>
<reference evidence="2 3" key="1">
    <citation type="submission" date="2016-10" db="EMBL/GenBank/DDBJ databases">
        <authorList>
            <person name="de Groot N.N."/>
        </authorList>
    </citation>
    <scope>NUCLEOTIDE SEQUENCE [LARGE SCALE GENOMIC DNA]</scope>
    <source>
        <strain evidence="2 3">ATCC 35022</strain>
    </source>
</reference>
<dbReference type="Pfam" id="PF08904">
    <property type="entry name" value="EipB_like"/>
    <property type="match status" value="1"/>
</dbReference>
<dbReference type="OrthoDB" id="9815514at2"/>
<keyword evidence="3" id="KW-1185">Reference proteome</keyword>
<evidence type="ECO:0008006" key="4">
    <source>
        <dbReference type="Google" id="ProtNLM"/>
    </source>
</evidence>
<dbReference type="AlphaFoldDB" id="A0A1G6AVI5"/>
<protein>
    <recommendedName>
        <fullName evidence="4">DUF1849 family protein</fullName>
    </recommendedName>
</protein>
<dbReference type="EMBL" id="FMXQ01000002">
    <property type="protein sequence ID" value="SDB12390.1"/>
    <property type="molecule type" value="Genomic_DNA"/>
</dbReference>
<keyword evidence="1" id="KW-0732">Signal</keyword>
<dbReference type="PROSITE" id="PS51257">
    <property type="entry name" value="PROKAR_LIPOPROTEIN"/>
    <property type="match status" value="1"/>
</dbReference>
<evidence type="ECO:0000313" key="3">
    <source>
        <dbReference type="Proteomes" id="UP000199071"/>
    </source>
</evidence>
<gene>
    <name evidence="2" type="ORF">SAMN02982931_00918</name>
</gene>
<feature type="signal peptide" evidence="1">
    <location>
        <begin position="1"/>
        <end position="21"/>
    </location>
</feature>